<dbReference type="PaxDb" id="67767-A0A0J7N4X8"/>
<name>A0A0J7N4X8_LASNI</name>
<reference evidence="1 2" key="1">
    <citation type="submission" date="2015-04" db="EMBL/GenBank/DDBJ databases">
        <title>Lasius niger genome sequencing.</title>
        <authorList>
            <person name="Konorov E.A."/>
            <person name="Nikitin M.A."/>
            <person name="Kirill M.V."/>
            <person name="Chang P."/>
        </authorList>
    </citation>
    <scope>NUCLEOTIDE SEQUENCE [LARGE SCALE GENOMIC DNA]</scope>
    <source>
        <tissue evidence="1">Whole</tissue>
    </source>
</reference>
<dbReference type="Proteomes" id="UP000036403">
    <property type="component" value="Unassembled WGS sequence"/>
</dbReference>
<proteinExistence type="predicted"/>
<protein>
    <submittedName>
        <fullName evidence="1">Uncharacterized protein</fullName>
    </submittedName>
</protein>
<dbReference type="OrthoDB" id="7699940at2759"/>
<dbReference type="PANTHER" id="PTHR47018">
    <property type="entry name" value="CXC DOMAIN-CONTAINING PROTEIN-RELATED"/>
    <property type="match status" value="1"/>
</dbReference>
<organism evidence="1 2">
    <name type="scientific">Lasius niger</name>
    <name type="common">Black garden ant</name>
    <dbReference type="NCBI Taxonomy" id="67767"/>
    <lineage>
        <taxon>Eukaryota</taxon>
        <taxon>Metazoa</taxon>
        <taxon>Ecdysozoa</taxon>
        <taxon>Arthropoda</taxon>
        <taxon>Hexapoda</taxon>
        <taxon>Insecta</taxon>
        <taxon>Pterygota</taxon>
        <taxon>Neoptera</taxon>
        <taxon>Endopterygota</taxon>
        <taxon>Hymenoptera</taxon>
        <taxon>Apocrita</taxon>
        <taxon>Aculeata</taxon>
        <taxon>Formicoidea</taxon>
        <taxon>Formicidae</taxon>
        <taxon>Formicinae</taxon>
        <taxon>Lasius</taxon>
        <taxon>Lasius</taxon>
    </lineage>
</organism>
<keyword evidence="2" id="KW-1185">Reference proteome</keyword>
<evidence type="ECO:0000313" key="1">
    <source>
        <dbReference type="EMBL" id="KMQ87740.1"/>
    </source>
</evidence>
<evidence type="ECO:0000313" key="2">
    <source>
        <dbReference type="Proteomes" id="UP000036403"/>
    </source>
</evidence>
<comment type="caution">
    <text evidence="1">The sequence shown here is derived from an EMBL/GenBank/DDBJ whole genome shotgun (WGS) entry which is preliminary data.</text>
</comment>
<dbReference type="AlphaFoldDB" id="A0A0J7N4X8"/>
<gene>
    <name evidence="1" type="ORF">RF55_12896</name>
</gene>
<sequence length="527" mass="60643">MMTGHAYAIRGHPLTHLALGRIILEMVEFTEEDKIEIEDVLENFDDGNCELKLQQEPFATISTRVQIQLKKLEQNGPTAKLWIQYFRMVTIAKQFIEAERTGNWELHLSSIEQMLPFFHASGHFNYALSSQLYLQDMRQLQSKMNFRDYSNFVEKGFFTIRRLDKFWSGIWSDMTIEQTLMRSMKSIDGLTRSRGITDSVLSKWILGMPIMQRVSEAIEEFTDVLSSSTEQHVDARPTRQARDNDDVEKLLKWFSEHPPFPVLDRIVSLSTGILGGININCHNSQKIGLDRMKAIVGQNFSEISFSRKKRVLALSAITSSGKIADTVIPIDPTLLYQRISFAKESQDQLKKYLEYELAPYPLFLFDKIGLRKSQKSAMYALFQAIEDTITSGDVCYVIDGGFLLHKVVWRKGEIFSFISDKYVKYVQKYYGRKAIIVFDGYSEDIAKKSTKTSERLRRLTKPTSADIFFEESMSATMSQDKFLSNEKNKARLITMLKKKFQNAGYLVKQHEEGYAHHLNSFGNGLGL</sequence>
<dbReference type="EMBL" id="LBMM01009991">
    <property type="protein sequence ID" value="KMQ87740.1"/>
    <property type="molecule type" value="Genomic_DNA"/>
</dbReference>
<accession>A0A0J7N4X8</accession>
<dbReference type="PANTHER" id="PTHR47018:SF3">
    <property type="entry name" value="MYCBP-ASSOCIATED PROTEIN"/>
    <property type="match status" value="1"/>
</dbReference>